<dbReference type="InterPro" id="IPR017900">
    <property type="entry name" value="4Fe4S_Fe_S_CS"/>
</dbReference>
<dbReference type="Pfam" id="PF17147">
    <property type="entry name" value="PFOR_II"/>
    <property type="match status" value="1"/>
</dbReference>
<dbReference type="AlphaFoldDB" id="K5ZSB2"/>
<dbReference type="Proteomes" id="UP000006271">
    <property type="component" value="Unassembled WGS sequence"/>
</dbReference>
<name>K5ZSB2_9BACT</name>
<dbReference type="NCBIfam" id="TIGR02176">
    <property type="entry name" value="pyruv_ox_red"/>
    <property type="match status" value="1"/>
</dbReference>
<dbReference type="InterPro" id="IPR011766">
    <property type="entry name" value="TPP_enzyme_TPP-bd"/>
</dbReference>
<evidence type="ECO:0000256" key="5">
    <source>
        <dbReference type="ARBA" id="ARBA00022982"/>
    </source>
</evidence>
<comment type="cofactor">
    <cofactor evidence="11">
        <name>[4Fe-4S] cluster</name>
        <dbReference type="ChEBI" id="CHEBI:49883"/>
    </cofactor>
    <text evidence="11">Binds 3 [4Fe-4S] clusters per subunit.</text>
</comment>
<dbReference type="GO" id="GO:0005506">
    <property type="term" value="F:iron ion binding"/>
    <property type="evidence" value="ECO:0007669"/>
    <property type="project" value="InterPro"/>
</dbReference>
<feature type="binding site" evidence="11">
    <location>
        <position position="815"/>
    </location>
    <ligand>
        <name>[4Fe-4S] cluster</name>
        <dbReference type="ChEBI" id="CHEBI:49883"/>
        <label>3</label>
    </ligand>
</feature>
<dbReference type="GO" id="GO:0016903">
    <property type="term" value="F:oxidoreductase activity, acting on the aldehyde or oxo group of donors"/>
    <property type="evidence" value="ECO:0007669"/>
    <property type="project" value="InterPro"/>
</dbReference>
<evidence type="ECO:0000256" key="1">
    <source>
        <dbReference type="ARBA" id="ARBA00009032"/>
    </source>
</evidence>
<keyword evidence="13" id="KW-0670">Pyruvate</keyword>
<dbReference type="GO" id="GO:0051539">
    <property type="term" value="F:4 iron, 4 sulfur cluster binding"/>
    <property type="evidence" value="ECO:0007669"/>
    <property type="project" value="UniProtKB-KW"/>
</dbReference>
<feature type="site" description="Important for catalytic activity" evidence="10">
    <location>
        <position position="1002"/>
    </location>
</feature>
<dbReference type="FunFam" id="4.10.780.10:FF:000002">
    <property type="entry name" value="Pyruvate:ferredoxin (Flavodoxin) oxidoreductase"/>
    <property type="match status" value="1"/>
</dbReference>
<dbReference type="EMBL" id="AGZQ01000006">
    <property type="protein sequence ID" value="EKN14406.1"/>
    <property type="molecule type" value="Genomic_DNA"/>
</dbReference>
<dbReference type="PANTHER" id="PTHR32154">
    <property type="entry name" value="PYRUVATE-FLAVODOXIN OXIDOREDUCTASE-RELATED"/>
    <property type="match status" value="1"/>
</dbReference>
<dbReference type="FunFam" id="3.40.50.970:FF:000041">
    <property type="entry name" value="Pyruvate:ferredoxin (Flavodoxin) oxidoreductase"/>
    <property type="match status" value="1"/>
</dbReference>
<keyword evidence="6 9" id="KW-0560">Oxidoreductase</keyword>
<feature type="binding site" evidence="11">
    <location>
        <position position="693"/>
    </location>
    <ligand>
        <name>[4Fe-4S] cluster</name>
        <dbReference type="ChEBI" id="CHEBI:49883"/>
        <label>1</label>
    </ligand>
</feature>
<dbReference type="InterPro" id="IPR029061">
    <property type="entry name" value="THDP-binding"/>
</dbReference>
<dbReference type="InterPro" id="IPR002869">
    <property type="entry name" value="Pyrv_flavodox_OxRed_cen"/>
</dbReference>
<keyword evidence="5 9" id="KW-0249">Electron transport</keyword>
<evidence type="ECO:0000256" key="2">
    <source>
        <dbReference type="ARBA" id="ARBA00022448"/>
    </source>
</evidence>
<dbReference type="Pfam" id="PF10371">
    <property type="entry name" value="EKR"/>
    <property type="match status" value="1"/>
</dbReference>
<evidence type="ECO:0000256" key="10">
    <source>
        <dbReference type="PIRSR" id="PIRSR000159-2"/>
    </source>
</evidence>
<feature type="binding site" evidence="11">
    <location>
        <position position="700"/>
    </location>
    <ligand>
        <name>[4Fe-4S] cluster</name>
        <dbReference type="ChEBI" id="CHEBI:49883"/>
        <label>2</label>
    </ligand>
</feature>
<dbReference type="SUPFAM" id="SSF52518">
    <property type="entry name" value="Thiamin diphosphate-binding fold (THDP-binding)"/>
    <property type="match status" value="2"/>
</dbReference>
<dbReference type="InterPro" id="IPR009014">
    <property type="entry name" value="Transketo_C/PFOR_II"/>
</dbReference>
<feature type="binding site" evidence="11">
    <location>
        <position position="1077"/>
    </location>
    <ligand>
        <name>[4Fe-4S] cluster</name>
        <dbReference type="ChEBI" id="CHEBI:49883"/>
        <label>3</label>
    </ligand>
</feature>
<dbReference type="SUPFAM" id="SSF54862">
    <property type="entry name" value="4Fe-4S ferredoxins"/>
    <property type="match status" value="1"/>
</dbReference>
<dbReference type="FunFam" id="3.40.920.10:FF:000001">
    <property type="entry name" value="Pyruvate:ferredoxin (Flavodoxin) oxidoreductase"/>
    <property type="match status" value="1"/>
</dbReference>
<organism evidence="13 14">
    <name type="scientific">Parabacteroides merdae CL03T12C32</name>
    <dbReference type="NCBI Taxonomy" id="999420"/>
    <lineage>
        <taxon>Bacteria</taxon>
        <taxon>Pseudomonadati</taxon>
        <taxon>Bacteroidota</taxon>
        <taxon>Bacteroidia</taxon>
        <taxon>Bacteroidales</taxon>
        <taxon>Tannerellaceae</taxon>
        <taxon>Parabacteroides</taxon>
    </lineage>
</organism>
<comment type="caution">
    <text evidence="13">The sequence shown here is derived from an EMBL/GenBank/DDBJ whole genome shotgun (WGS) entry which is preliminary data.</text>
</comment>
<evidence type="ECO:0000256" key="9">
    <source>
        <dbReference type="PIRNR" id="PIRNR000159"/>
    </source>
</evidence>
<dbReference type="Gene3D" id="3.40.50.970">
    <property type="match status" value="2"/>
</dbReference>
<feature type="binding site" evidence="11">
    <location>
        <position position="751"/>
    </location>
    <ligand>
        <name>[4Fe-4S] cluster</name>
        <dbReference type="ChEBI" id="CHEBI:49883"/>
        <label>2</label>
    </ligand>
</feature>
<evidence type="ECO:0000313" key="14">
    <source>
        <dbReference type="Proteomes" id="UP000006271"/>
    </source>
</evidence>
<dbReference type="Gene3D" id="3.40.50.920">
    <property type="match status" value="1"/>
</dbReference>
<dbReference type="PATRIC" id="fig|999420.3.peg.1107"/>
<protein>
    <submittedName>
        <fullName evidence="13">Pyruvate:ferredoxin (Flavodoxin) oxidoreductase</fullName>
    </submittedName>
</protein>
<dbReference type="HOGENOM" id="CLU_002569_0_0_10"/>
<dbReference type="Gene3D" id="4.10.780.10">
    <property type="entry name" value="Pyruvate-flavodoxin oxidoreductase, EKR domain"/>
    <property type="match status" value="1"/>
</dbReference>
<evidence type="ECO:0000256" key="4">
    <source>
        <dbReference type="ARBA" id="ARBA00022723"/>
    </source>
</evidence>
<feature type="binding site" evidence="11">
    <location>
        <position position="818"/>
    </location>
    <ligand>
        <name>[4Fe-4S] cluster</name>
        <dbReference type="ChEBI" id="CHEBI:49883"/>
        <label>3</label>
    </ligand>
</feature>
<dbReference type="RefSeq" id="WP_005643830.1">
    <property type="nucleotide sequence ID" value="NZ_JH976452.1"/>
</dbReference>
<reference evidence="13 14" key="1">
    <citation type="submission" date="2012-02" db="EMBL/GenBank/DDBJ databases">
        <title>The Genome Sequence of Parabacteroides merdae CL03T12C32.</title>
        <authorList>
            <consortium name="The Broad Institute Genome Sequencing Platform"/>
            <person name="Earl A."/>
            <person name="Ward D."/>
            <person name="Feldgarden M."/>
            <person name="Gevers D."/>
            <person name="Zitomersky N.L."/>
            <person name="Coyne M.J."/>
            <person name="Comstock L.E."/>
            <person name="Young S.K."/>
            <person name="Zeng Q."/>
            <person name="Gargeya S."/>
            <person name="Fitzgerald M."/>
            <person name="Haas B."/>
            <person name="Abouelleil A."/>
            <person name="Alvarado L."/>
            <person name="Arachchi H.M."/>
            <person name="Berlin A."/>
            <person name="Chapman S.B."/>
            <person name="Gearin G."/>
            <person name="Goldberg J."/>
            <person name="Griggs A."/>
            <person name="Gujja S."/>
            <person name="Hansen M."/>
            <person name="Heiman D."/>
            <person name="Howarth C."/>
            <person name="Larimer J."/>
            <person name="Lui A."/>
            <person name="MacDonald P.J.P."/>
            <person name="McCowen C."/>
            <person name="Montmayeur A."/>
            <person name="Murphy C."/>
            <person name="Neiman D."/>
            <person name="Pearson M."/>
            <person name="Priest M."/>
            <person name="Roberts A."/>
            <person name="Saif S."/>
            <person name="Shea T."/>
            <person name="Sisk P."/>
            <person name="Stolte C."/>
            <person name="Sykes S."/>
            <person name="Wortman J."/>
            <person name="Nusbaum C."/>
            <person name="Birren B."/>
        </authorList>
    </citation>
    <scope>NUCLEOTIDE SEQUENCE [LARGE SCALE GENOMIC DNA]</scope>
    <source>
        <strain evidence="13 14">CL03T12C32</strain>
    </source>
</reference>
<dbReference type="Gene3D" id="3.40.920.10">
    <property type="entry name" value="Pyruvate-ferredoxin oxidoreductase, PFOR, domain III"/>
    <property type="match status" value="1"/>
</dbReference>
<evidence type="ECO:0000256" key="3">
    <source>
        <dbReference type="ARBA" id="ARBA00022485"/>
    </source>
</evidence>
<dbReference type="InterPro" id="IPR033412">
    <property type="entry name" value="PFOR_II"/>
</dbReference>
<evidence type="ECO:0000256" key="11">
    <source>
        <dbReference type="PIRSR" id="PIRSR000159-50"/>
    </source>
</evidence>
<dbReference type="FunFam" id="3.30.70.20:FF:000022">
    <property type="entry name" value="Pyruvate:ferredoxin (Flavodoxin) oxidoreductase"/>
    <property type="match status" value="1"/>
</dbReference>
<feature type="binding site" evidence="11">
    <location>
        <position position="696"/>
    </location>
    <ligand>
        <name>[4Fe-4S] cluster</name>
        <dbReference type="ChEBI" id="CHEBI:49883"/>
        <label>1</label>
    </ligand>
</feature>
<evidence type="ECO:0000259" key="12">
    <source>
        <dbReference type="PROSITE" id="PS51379"/>
    </source>
</evidence>
<dbReference type="GO" id="GO:0044281">
    <property type="term" value="P:small molecule metabolic process"/>
    <property type="evidence" value="ECO:0007669"/>
    <property type="project" value="UniProtKB-ARBA"/>
</dbReference>
<feature type="binding site" evidence="11">
    <location>
        <position position="843"/>
    </location>
    <ligand>
        <name>[4Fe-4S] cluster</name>
        <dbReference type="ChEBI" id="CHEBI:49883"/>
        <label>3</label>
    </ligand>
</feature>
<dbReference type="Pfam" id="PF02775">
    <property type="entry name" value="TPP_enzyme_C"/>
    <property type="match status" value="1"/>
</dbReference>
<dbReference type="SMART" id="SM00890">
    <property type="entry name" value="EKR"/>
    <property type="match status" value="1"/>
</dbReference>
<keyword evidence="3 11" id="KW-0004">4Fe-4S</keyword>
<feature type="domain" description="4Fe-4S ferredoxin-type" evidence="12">
    <location>
        <begin position="681"/>
        <end position="710"/>
    </location>
</feature>
<evidence type="ECO:0000256" key="7">
    <source>
        <dbReference type="ARBA" id="ARBA00023004"/>
    </source>
</evidence>
<dbReference type="InterPro" id="IPR011895">
    <property type="entry name" value="Pyrv_flavodox_OxRed"/>
</dbReference>
<dbReference type="InterPro" id="IPR019752">
    <property type="entry name" value="Pyrv/ketoisovalerate_OxRed_cat"/>
</dbReference>
<sequence>MTKQKKFLTCDGNQAAAHISYMFSEVAAIYPITPSSTMAEYVDEWAAAGRKNIFGETVMVQEMQSEGGAAGAVHGSLQAGALTTTYTASQGLLLMIPNMYKIAGELLPCVFHVSARTLASHALCIFGDHQDVMSARQTGFAMLAEGSVQEVMDLAGVAHLATIKSRVPFVNFFDGFRTSHEIQKIEALENEDLAPLIDQKALAEFRARALNPKTPVARGMAENPDHFFQHRESSNSYYDAVPAIVEEYMNEISKITGRKYGLFDYYGAEDAERVIIAMGSVTEAAREAIDYLTAKGEKVGLVSVHLYRPFSAKHFLSAVPKTAKRIAVLDRTKEPGAVGEPLYLDVKDCFYGQEDAPVIVGGRYGLGSKDTTPAQILSVYENLALPMPKNQFTIGIVDDVTFTSLPQKEEIALGGEGMFEAKFYGLGADGTVGANKNSVKIIGDNTNKYCQAYFSYDSKKSGGFTCSHLRFGDHPIRSTYLVNTPNFVACHVQAYLRMYDVTRGLRENGTFLLNTVWNGEELAKHLPNRVKRYFAQKNITVYYINATQIALEIGLGNRTNTILQSAFFRITGVIPVDLAIEQMKKFIVKSYGKKGEDVVNKNYAAVDRGGEYNQLTVDPAWANLPDDEEVVNNDPAFINEVVRPINAQDGDLLKVSAFKGIEDGTWHQGTAKYEKRGVAAFVPVWNEANCIQCNQCAYVCPHASIRPFVLNDEEQKGANFPMLDVKAPATMKGMKFRMQVDVLDCLGCGNCADICPGFKGNKALSMAPLEGQLAEADNWTYCVANVSSKQSLVDIKSNVKNSQFATPLFEFSGACSGCGETPYVKLISQLFGDREMVANATGCSSIYSGSVPSTPYTTNEKGEGPAWANSLFEDFCEFGLGMELANEKMRARIQAAMEAAVASEECPAEYKEVFTAWIENQNDADKTKELAAQITPMVEAAKDKCSNCATIAELSHFLVKRSQWIIGGDGASYDIGYGGLDHVIASGKNVNILVLDTEVYSNTGGQSSKATPVGAIAKFAAAGKRVRKKDLGLMATTYGYVYVAQIAMGADQAQTLKAIREAEAYDGPSLIIAYAPCINHGLKKGMGKSQAEEKEAVACGYWHLWRYNPALEAEGKNPFTLDSKEPDWSKFQDFLKGEVRFASVAKQYPAEAAELFAAAEENAKWRLRSYKRMAAENWSVEE</sequence>
<dbReference type="GO" id="GO:0022900">
    <property type="term" value="P:electron transport chain"/>
    <property type="evidence" value="ECO:0007669"/>
    <property type="project" value="InterPro"/>
</dbReference>
<feature type="site" description="Important for catalytic activity" evidence="10">
    <location>
        <position position="66"/>
    </location>
</feature>
<dbReference type="PANTHER" id="PTHR32154:SF0">
    <property type="entry name" value="PYRUVATE-FLAVODOXIN OXIDOREDUCTASE-RELATED"/>
    <property type="match status" value="1"/>
</dbReference>
<accession>K5ZSB2</accession>
<dbReference type="GO" id="GO:0030976">
    <property type="term" value="F:thiamine pyrophosphate binding"/>
    <property type="evidence" value="ECO:0007669"/>
    <property type="project" value="InterPro"/>
</dbReference>
<dbReference type="Pfam" id="PF01558">
    <property type="entry name" value="POR"/>
    <property type="match status" value="1"/>
</dbReference>
<feature type="site" description="Important for catalytic activity" evidence="10">
    <location>
        <position position="33"/>
    </location>
</feature>
<keyword evidence="7 11" id="KW-0408">Iron</keyword>
<feature type="binding site" evidence="11">
    <location>
        <position position="690"/>
    </location>
    <ligand>
        <name>[4Fe-4S] cluster</name>
        <dbReference type="ChEBI" id="CHEBI:49883"/>
        <label>1</label>
    </ligand>
</feature>
<keyword evidence="8 11" id="KW-0411">Iron-sulfur</keyword>
<dbReference type="Gene3D" id="3.30.70.20">
    <property type="match status" value="1"/>
</dbReference>
<dbReference type="PROSITE" id="PS00198">
    <property type="entry name" value="4FE4S_FER_1"/>
    <property type="match status" value="1"/>
</dbReference>
<feature type="binding site" evidence="11">
    <location>
        <position position="748"/>
    </location>
    <ligand>
        <name>[4Fe-4S] cluster</name>
        <dbReference type="ChEBI" id="CHEBI:49883"/>
        <label>2</label>
    </ligand>
</feature>
<dbReference type="GO" id="GO:0006979">
    <property type="term" value="P:response to oxidative stress"/>
    <property type="evidence" value="ECO:0007669"/>
    <property type="project" value="TreeGrafter"/>
</dbReference>
<dbReference type="PIRSF" id="PIRSF000159">
    <property type="entry name" value="NifJ"/>
    <property type="match status" value="1"/>
</dbReference>
<dbReference type="SUPFAM" id="SSF52922">
    <property type="entry name" value="TK C-terminal domain-like"/>
    <property type="match status" value="1"/>
</dbReference>
<dbReference type="InterPro" id="IPR050722">
    <property type="entry name" value="Pyruvate:ferred/Flavod_OxRd"/>
</dbReference>
<dbReference type="CDD" id="cd03377">
    <property type="entry name" value="TPP_PFOR_PNO"/>
    <property type="match status" value="1"/>
</dbReference>
<dbReference type="Pfam" id="PF12838">
    <property type="entry name" value="Fer4_7"/>
    <property type="match status" value="1"/>
</dbReference>
<dbReference type="PROSITE" id="PS51379">
    <property type="entry name" value="4FE4S_FER_2"/>
    <property type="match status" value="2"/>
</dbReference>
<feature type="binding site" evidence="11">
    <location>
        <position position="755"/>
    </location>
    <ligand>
        <name>[4Fe-4S] cluster</name>
        <dbReference type="ChEBI" id="CHEBI:49883"/>
        <label>1</label>
    </ligand>
</feature>
<dbReference type="Pfam" id="PF01855">
    <property type="entry name" value="POR_N"/>
    <property type="match status" value="1"/>
</dbReference>
<dbReference type="FunFam" id="3.40.50.970:FF:000012">
    <property type="entry name" value="Pyruvate:ferredoxin (Flavodoxin) oxidoreductase"/>
    <property type="match status" value="1"/>
</dbReference>
<dbReference type="FunFam" id="3.40.50.920:FF:000007">
    <property type="entry name" value="Pyruvate:ferredoxin (Flavodoxin) oxidoreductase"/>
    <property type="match status" value="1"/>
</dbReference>
<dbReference type="CDD" id="cd07034">
    <property type="entry name" value="TPP_PYR_PFOR_IOR-alpha_like"/>
    <property type="match status" value="1"/>
</dbReference>
<feature type="domain" description="4Fe-4S ferredoxin-type" evidence="12">
    <location>
        <begin position="736"/>
        <end position="756"/>
    </location>
</feature>
<comment type="similarity">
    <text evidence="1 9">Belongs to the pyruvate:ferredoxin/flavodoxin oxidoreductase family.</text>
</comment>
<evidence type="ECO:0000313" key="13">
    <source>
        <dbReference type="EMBL" id="EKN14406.1"/>
    </source>
</evidence>
<proteinExistence type="inferred from homology"/>
<dbReference type="InterPro" id="IPR002880">
    <property type="entry name" value="Pyrv_Fd/Flavodoxin_OxRdtase_N"/>
</dbReference>
<evidence type="ECO:0000256" key="6">
    <source>
        <dbReference type="ARBA" id="ARBA00023002"/>
    </source>
</evidence>
<dbReference type="InterPro" id="IPR037112">
    <property type="entry name" value="Pyrv-flavodox_OxR_EKR_sf"/>
</dbReference>
<dbReference type="InterPro" id="IPR019456">
    <property type="entry name" value="Pyrv-flavodox_OxRtase_EKR"/>
</dbReference>
<dbReference type="InterPro" id="IPR017896">
    <property type="entry name" value="4Fe4S_Fe-S-bd"/>
</dbReference>
<keyword evidence="2 9" id="KW-0813">Transport</keyword>
<gene>
    <name evidence="13" type="ORF">HMPREF1060_01083</name>
</gene>
<evidence type="ECO:0000256" key="8">
    <source>
        <dbReference type="ARBA" id="ARBA00023014"/>
    </source>
</evidence>
<keyword evidence="4 11" id="KW-0479">Metal-binding</keyword>
<dbReference type="SUPFAM" id="SSF53323">
    <property type="entry name" value="Pyruvate-ferredoxin oxidoreductase, PFOR, domain III"/>
    <property type="match status" value="1"/>
</dbReference>
<feature type="binding site" evidence="11">
    <location>
        <position position="745"/>
    </location>
    <ligand>
        <name>[4Fe-4S] cluster</name>
        <dbReference type="ChEBI" id="CHEBI:49883"/>
        <label>2</label>
    </ligand>
</feature>
<feature type="site" description="Important for catalytic activity" evidence="10">
    <location>
        <position position="116"/>
    </location>
</feature>